<evidence type="ECO:0000313" key="13">
    <source>
        <dbReference type="EMBL" id="QDO84908.1"/>
    </source>
</evidence>
<keyword evidence="14" id="KW-1185">Reference proteome</keyword>
<evidence type="ECO:0000256" key="10">
    <source>
        <dbReference type="SAM" id="SignalP"/>
    </source>
</evidence>
<dbReference type="InterPro" id="IPR036942">
    <property type="entry name" value="Beta-barrel_TonB_sf"/>
</dbReference>
<dbReference type="EMBL" id="CP041614">
    <property type="protein sequence ID" value="QDO84908.1"/>
    <property type="molecule type" value="Genomic_DNA"/>
</dbReference>
<evidence type="ECO:0000259" key="12">
    <source>
        <dbReference type="Pfam" id="PF07715"/>
    </source>
</evidence>
<reference evidence="13 14" key="1">
    <citation type="submission" date="2019-07" db="EMBL/GenBank/DDBJ databases">
        <title>Shewanella sp. YLB-06 whole genomic sequence.</title>
        <authorList>
            <person name="Yu L."/>
        </authorList>
    </citation>
    <scope>NUCLEOTIDE SEQUENCE [LARGE SCALE GENOMIC DNA]</scope>
    <source>
        <strain evidence="13 14">YLB-06</strain>
    </source>
</reference>
<dbReference type="Pfam" id="PF07715">
    <property type="entry name" value="Plug"/>
    <property type="match status" value="1"/>
</dbReference>
<evidence type="ECO:0000313" key="14">
    <source>
        <dbReference type="Proteomes" id="UP000315947"/>
    </source>
</evidence>
<evidence type="ECO:0000256" key="9">
    <source>
        <dbReference type="RuleBase" id="RU003357"/>
    </source>
</evidence>
<keyword evidence="4 8" id="KW-0812">Transmembrane</keyword>
<keyword evidence="7 8" id="KW-0998">Cell outer membrane</keyword>
<keyword evidence="10" id="KW-0732">Signal</keyword>
<feature type="domain" description="TonB-dependent receptor plug" evidence="12">
    <location>
        <begin position="72"/>
        <end position="175"/>
    </location>
</feature>
<evidence type="ECO:0000256" key="7">
    <source>
        <dbReference type="ARBA" id="ARBA00023237"/>
    </source>
</evidence>
<evidence type="ECO:0000256" key="2">
    <source>
        <dbReference type="ARBA" id="ARBA00022448"/>
    </source>
</evidence>
<dbReference type="PANTHER" id="PTHR47234">
    <property type="match status" value="1"/>
</dbReference>
<evidence type="ECO:0000259" key="11">
    <source>
        <dbReference type="Pfam" id="PF00593"/>
    </source>
</evidence>
<name>A0ABX5X0N9_9GAMM</name>
<proteinExistence type="inferred from homology"/>
<gene>
    <name evidence="13" type="ORF">FM037_18885</name>
</gene>
<dbReference type="InterPro" id="IPR000531">
    <property type="entry name" value="Beta-barrel_TonB"/>
</dbReference>
<keyword evidence="13" id="KW-0675">Receptor</keyword>
<dbReference type="SUPFAM" id="SSF56935">
    <property type="entry name" value="Porins"/>
    <property type="match status" value="1"/>
</dbReference>
<dbReference type="Gene3D" id="2.170.130.10">
    <property type="entry name" value="TonB-dependent receptor, plug domain"/>
    <property type="match status" value="1"/>
</dbReference>
<sequence>MHLKNIKNKSPGRNNMYKNSLLANSVRFALISGAAATAAITAPTAFAADESANVERISVTGSRIKRVDIEGANPVTVIERSQLEDLGITDIGQLIQKLPAMNGGVVTSTTNNGGSGAVTVNLRGLGSIRTLVLINGKRTVDGGDFQTIPASMIKRVEILKDGASAIYGADAVAGVVNIITRNDFEGVEISVQRKEWTEITDGAANDSVSLIAGKAFDGGNIVFGAEYNKQEGAVQGQYEGVKHFQEPLHVGDVEDFEKNGLTDDNSVFWGSSRIPNGRFLPNGATGGQVFDPSLAGCSGSVPASTSCFRDANNDFYNYSPVNYLQTPFERINVFTEGNFEISDSVRFESAIRLSNRKSIQRLAPMPYDSRFDPGANVRDADGNAAQGISADSYYNPFGVDVTDVRRRVTESNREFSQDVTNVQAVAGFSGEFAEVWEWNATYNWGYRTRTDIDKGQFVAANIANALGASFMDTDGVVKCGEAGAIIEGCTPMNMFGEGNISQEALDYVEADLTDTYNTRQDVLTLNLTNSELFELPAGYVGMSVGYEYRDEQYTYSPDSGKAKGAVSGNKGAGTEGGYRVNSLFGEFVVPILAGVPGAELLEANVGVRYDNFSSFGGNTSVQGSLKYMPISSLLVRATAGNVFRAPSVDELFSSPADDFDQAVDPCSTINYGGLSADGQARCMASGVAAGGYEQTDTQVRGRSGGNPELQPEEGDTFTVGLAWSPEFIDGFSLTVDYWDIELTKGIDGLGAQATMDLCYEEGIDEACGQINRMPSGNIDTINTTNLNLADEKATGLDTEITYSFSTSIGDWRTSLNWTHLIEREKTAYEGADVIELNGRIDTSTARDVYPTDKANFFLNWGLEDISITYSAEYISSIESPYFFFDEQDQHIESQLYHDITGSYIFPTNTKITLGVTNITDEKAPYLDQGFNASTIPETYRVNGRGAFVRISQKF</sequence>
<organism evidence="13 14">
    <name type="scientific">Shewanella psychropiezotolerans</name>
    <dbReference type="NCBI Taxonomy" id="2593655"/>
    <lineage>
        <taxon>Bacteria</taxon>
        <taxon>Pseudomonadati</taxon>
        <taxon>Pseudomonadota</taxon>
        <taxon>Gammaproteobacteria</taxon>
        <taxon>Alteromonadales</taxon>
        <taxon>Shewanellaceae</taxon>
        <taxon>Shewanella</taxon>
    </lineage>
</organism>
<dbReference type="Pfam" id="PF00593">
    <property type="entry name" value="TonB_dep_Rec_b-barrel"/>
    <property type="match status" value="1"/>
</dbReference>
<dbReference type="PROSITE" id="PS52016">
    <property type="entry name" value="TONB_DEPENDENT_REC_3"/>
    <property type="match status" value="1"/>
</dbReference>
<evidence type="ECO:0000256" key="1">
    <source>
        <dbReference type="ARBA" id="ARBA00004571"/>
    </source>
</evidence>
<dbReference type="InterPro" id="IPR012910">
    <property type="entry name" value="Plug_dom"/>
</dbReference>
<evidence type="ECO:0000256" key="4">
    <source>
        <dbReference type="ARBA" id="ARBA00022692"/>
    </source>
</evidence>
<evidence type="ECO:0000256" key="3">
    <source>
        <dbReference type="ARBA" id="ARBA00022452"/>
    </source>
</evidence>
<keyword evidence="5 9" id="KW-0798">TonB box</keyword>
<protein>
    <submittedName>
        <fullName evidence="13">TonB-dependent receptor</fullName>
    </submittedName>
</protein>
<feature type="chain" id="PRO_5046679875" evidence="10">
    <location>
        <begin position="48"/>
        <end position="954"/>
    </location>
</feature>
<dbReference type="InterPro" id="IPR039426">
    <property type="entry name" value="TonB-dep_rcpt-like"/>
</dbReference>
<dbReference type="Gene3D" id="2.40.170.20">
    <property type="entry name" value="TonB-dependent receptor, beta-barrel domain"/>
    <property type="match status" value="1"/>
</dbReference>
<keyword evidence="3 8" id="KW-1134">Transmembrane beta strand</keyword>
<accession>A0ABX5X0N9</accession>
<feature type="signal peptide" evidence="10">
    <location>
        <begin position="1"/>
        <end position="47"/>
    </location>
</feature>
<feature type="domain" description="TonB-dependent receptor-like beta-barrel" evidence="11">
    <location>
        <begin position="368"/>
        <end position="918"/>
    </location>
</feature>
<evidence type="ECO:0000256" key="6">
    <source>
        <dbReference type="ARBA" id="ARBA00023136"/>
    </source>
</evidence>
<dbReference type="Proteomes" id="UP000315947">
    <property type="component" value="Chromosome"/>
</dbReference>
<keyword evidence="6 8" id="KW-0472">Membrane</keyword>
<dbReference type="PANTHER" id="PTHR47234:SF2">
    <property type="entry name" value="TONB-DEPENDENT RECEPTOR"/>
    <property type="match status" value="1"/>
</dbReference>
<evidence type="ECO:0000256" key="8">
    <source>
        <dbReference type="PROSITE-ProRule" id="PRU01360"/>
    </source>
</evidence>
<keyword evidence="2 8" id="KW-0813">Transport</keyword>
<evidence type="ECO:0000256" key="5">
    <source>
        <dbReference type="ARBA" id="ARBA00023077"/>
    </source>
</evidence>
<dbReference type="InterPro" id="IPR037066">
    <property type="entry name" value="Plug_dom_sf"/>
</dbReference>
<comment type="subcellular location">
    <subcellularLocation>
        <location evidence="1 8">Cell outer membrane</location>
        <topology evidence="1 8">Multi-pass membrane protein</topology>
    </subcellularLocation>
</comment>
<comment type="similarity">
    <text evidence="8 9">Belongs to the TonB-dependent receptor family.</text>
</comment>